<dbReference type="EMBL" id="BAABLK010000030">
    <property type="protein sequence ID" value="GAA5227591.1"/>
    <property type="molecule type" value="Genomic_DNA"/>
</dbReference>
<organism evidence="1 2">
    <name type="scientific">Paeniglutamicibacter antarcticus</name>
    <dbReference type="NCBI Taxonomy" id="494023"/>
    <lineage>
        <taxon>Bacteria</taxon>
        <taxon>Bacillati</taxon>
        <taxon>Actinomycetota</taxon>
        <taxon>Actinomycetes</taxon>
        <taxon>Micrococcales</taxon>
        <taxon>Micrococcaceae</taxon>
        <taxon>Paeniglutamicibacter</taxon>
    </lineage>
</organism>
<reference evidence="2" key="1">
    <citation type="journal article" date="2019" name="Int. J. Syst. Evol. Microbiol.">
        <title>The Global Catalogue of Microorganisms (GCM) 10K type strain sequencing project: providing services to taxonomists for standard genome sequencing and annotation.</title>
        <authorList>
            <consortium name="The Broad Institute Genomics Platform"/>
            <consortium name="The Broad Institute Genome Sequencing Center for Infectious Disease"/>
            <person name="Wu L."/>
            <person name="Ma J."/>
        </authorList>
    </citation>
    <scope>NUCLEOTIDE SEQUENCE [LARGE SCALE GENOMIC DNA]</scope>
    <source>
        <strain evidence="2">JCM 18952</strain>
    </source>
</reference>
<evidence type="ECO:0000313" key="1">
    <source>
        <dbReference type="EMBL" id="GAA5227591.1"/>
    </source>
</evidence>
<accession>A0ABP9TMH2</accession>
<gene>
    <name evidence="1" type="ORF">GCM10025778_21240</name>
</gene>
<sequence length="85" mass="9161">MMSMQTVHQVSDPQPTVEKAMSQLSQMLDETLEGLDTLFKKNGGTMWGVEAISHNVLTVAGESKRGSSVRFVASELFKSNGASVS</sequence>
<name>A0ABP9TMH2_9MICC</name>
<protein>
    <recommendedName>
        <fullName evidence="3">WXG100 family type VII secretion target</fullName>
    </recommendedName>
</protein>
<proteinExistence type="predicted"/>
<dbReference type="Proteomes" id="UP001501257">
    <property type="component" value="Unassembled WGS sequence"/>
</dbReference>
<evidence type="ECO:0008006" key="3">
    <source>
        <dbReference type="Google" id="ProtNLM"/>
    </source>
</evidence>
<dbReference type="RefSeq" id="WP_210099283.1">
    <property type="nucleotide sequence ID" value="NZ_BAABLK010000030.1"/>
</dbReference>
<keyword evidence="2" id="KW-1185">Reference proteome</keyword>
<comment type="caution">
    <text evidence="1">The sequence shown here is derived from an EMBL/GenBank/DDBJ whole genome shotgun (WGS) entry which is preliminary data.</text>
</comment>
<evidence type="ECO:0000313" key="2">
    <source>
        <dbReference type="Proteomes" id="UP001501257"/>
    </source>
</evidence>